<feature type="binding site" evidence="12">
    <location>
        <begin position="552"/>
        <end position="557"/>
    </location>
    <ligand>
        <name>ATP</name>
        <dbReference type="ChEBI" id="CHEBI:30616"/>
    </ligand>
</feature>
<evidence type="ECO:0000313" key="15">
    <source>
        <dbReference type="EMBL" id="RKI94114.1"/>
    </source>
</evidence>
<keyword evidence="16" id="KW-1185">Reference proteome</keyword>
<dbReference type="AlphaFoldDB" id="A0A3A9ASU2"/>
<dbReference type="Proteomes" id="UP000280696">
    <property type="component" value="Unassembled WGS sequence"/>
</dbReference>
<dbReference type="PRINTS" id="PR00990">
    <property type="entry name" value="RIBOKINASE"/>
</dbReference>
<dbReference type="EC" id="2.7.1.15" evidence="12"/>
<keyword evidence="4 12" id="KW-0418">Kinase</keyword>
<feature type="binding site" evidence="12">
    <location>
        <position position="476"/>
    </location>
    <ligand>
        <name>substrate</name>
    </ligand>
</feature>
<dbReference type="PROSITE" id="PS00356">
    <property type="entry name" value="HTH_LACI_1"/>
    <property type="match status" value="1"/>
</dbReference>
<comment type="caution">
    <text evidence="15">The sequence shown here is derived from an EMBL/GenBank/DDBJ whole genome shotgun (WGS) entry which is preliminary data.</text>
</comment>
<dbReference type="EMBL" id="RAYQ01000001">
    <property type="protein sequence ID" value="RKI94114.1"/>
    <property type="molecule type" value="Genomic_DNA"/>
</dbReference>
<evidence type="ECO:0000256" key="11">
    <source>
        <dbReference type="ARBA" id="ARBA00023277"/>
    </source>
</evidence>
<dbReference type="InterPro" id="IPR028082">
    <property type="entry name" value="Peripla_BP_I"/>
</dbReference>
<feature type="binding site" evidence="12">
    <location>
        <position position="520"/>
    </location>
    <ligand>
        <name>ATP</name>
        <dbReference type="ChEBI" id="CHEBI:30616"/>
    </ligand>
</feature>
<feature type="binding site" evidence="12">
    <location>
        <begin position="347"/>
        <end position="349"/>
    </location>
    <ligand>
        <name>substrate</name>
    </ligand>
</feature>
<proteinExistence type="inferred from homology"/>
<dbReference type="OrthoDB" id="9775849at2"/>
<feature type="domain" description="HTH lacI-type" evidence="13">
    <location>
        <begin position="11"/>
        <end position="66"/>
    </location>
</feature>
<feature type="binding site" evidence="12">
    <location>
        <position position="578"/>
    </location>
    <ligand>
        <name>K(+)</name>
        <dbReference type="ChEBI" id="CHEBI:29103"/>
    </ligand>
</feature>
<keyword evidence="12" id="KW-0963">Cytoplasm</keyword>
<evidence type="ECO:0000259" key="14">
    <source>
        <dbReference type="PROSITE" id="PS50943"/>
    </source>
</evidence>
<dbReference type="GO" id="GO:0005524">
    <property type="term" value="F:ATP binding"/>
    <property type="evidence" value="ECO:0007669"/>
    <property type="project" value="UniProtKB-UniRule"/>
</dbReference>
<evidence type="ECO:0000256" key="2">
    <source>
        <dbReference type="ARBA" id="ARBA00022723"/>
    </source>
</evidence>
<dbReference type="InterPro" id="IPR001387">
    <property type="entry name" value="Cro/C1-type_HTH"/>
</dbReference>
<evidence type="ECO:0000256" key="12">
    <source>
        <dbReference type="HAMAP-Rule" id="MF_01987"/>
    </source>
</evidence>
<name>A0A3A9ASU2_9FIRM</name>
<evidence type="ECO:0000256" key="5">
    <source>
        <dbReference type="ARBA" id="ARBA00022840"/>
    </source>
</evidence>
<dbReference type="Gene3D" id="1.10.260.40">
    <property type="entry name" value="lambda repressor-like DNA-binding domains"/>
    <property type="match status" value="1"/>
</dbReference>
<dbReference type="InterPro" id="IPR010982">
    <property type="entry name" value="Lambda_DNA-bd_dom_sf"/>
</dbReference>
<dbReference type="InterPro" id="IPR002139">
    <property type="entry name" value="Ribo/fructo_kinase"/>
</dbReference>
<comment type="similarity">
    <text evidence="12">Belongs to the carbohydrate kinase PfkB family. Ribokinase subfamily.</text>
</comment>
<feature type="binding site" evidence="12">
    <location>
        <begin position="375"/>
        <end position="379"/>
    </location>
    <ligand>
        <name>substrate</name>
    </ligand>
</feature>
<dbReference type="Pfam" id="PF00294">
    <property type="entry name" value="PfkB"/>
    <property type="match status" value="1"/>
</dbReference>
<dbReference type="GO" id="GO:0019303">
    <property type="term" value="P:D-ribose catabolic process"/>
    <property type="evidence" value="ECO:0007669"/>
    <property type="project" value="UniProtKB-UniRule"/>
</dbReference>
<dbReference type="RefSeq" id="WP_120465803.1">
    <property type="nucleotide sequence ID" value="NZ_CATJBT010000227.1"/>
</dbReference>
<dbReference type="SMART" id="SM00354">
    <property type="entry name" value="HTH_LACI"/>
    <property type="match status" value="1"/>
</dbReference>
<evidence type="ECO:0000313" key="16">
    <source>
        <dbReference type="Proteomes" id="UP000280696"/>
    </source>
</evidence>
<dbReference type="GO" id="GO:0005737">
    <property type="term" value="C:cytoplasm"/>
    <property type="evidence" value="ECO:0007669"/>
    <property type="project" value="UniProtKB-SubCell"/>
</dbReference>
<comment type="subcellular location">
    <subcellularLocation>
        <location evidence="12">Cytoplasm</location>
    </subcellularLocation>
</comment>
<comment type="cofactor">
    <cofactor evidence="12">
        <name>Mg(2+)</name>
        <dbReference type="ChEBI" id="CHEBI:18420"/>
    </cofactor>
    <text evidence="12">Requires a divalent cation, most likely magnesium in vivo, as an electrophilic catalyst to aid phosphoryl group transfer. It is the chelate of the metal and the nucleotide that is the actual substrate.</text>
</comment>
<dbReference type="CDD" id="cd01174">
    <property type="entry name" value="ribokinase"/>
    <property type="match status" value="1"/>
</dbReference>
<dbReference type="Pfam" id="PF13377">
    <property type="entry name" value="Peripla_BP_3"/>
    <property type="match status" value="1"/>
</dbReference>
<dbReference type="PROSITE" id="PS50932">
    <property type="entry name" value="HTH_LACI_2"/>
    <property type="match status" value="1"/>
</dbReference>
<sequence>MIQNTRQDELMTIKEIAQLAGVSISTVSKIVNNKAQNISPETRERVLRIVKEYNYTPYGMVKNTSNAKTFLLGVLLRTTRQPGMMLGGILQAAQEKGYHVLLFDSDNNIHTELRHITAVCQKKLDGIIWEPVSHESAQYAHYLEEQGIFVCYINGGITMPSYRIDFKKMGYLLAQKLIDYKHSRITCLLTKNSRRSDSVFSGFRKCLYDNNIPFDENLILYSGDMSHLRKVMTCGVTGIASSHFTASLRLYEQLDTLHYDIPSDLSLVSLEDDSPESISFPRISGIKIPYFDFGRFICEALIHKCEEEIASSSNLTFTADYSFSNEDSINIPSFFRSKKIVTIGSINKDMTFNVDGFPQAGKTIRILNATTTVGGKGANQAVGAAKLGREAFLIGQIGNDVDSTFIMETLAREGISNRGIHRDKYLPTGKAFIFIENNGESAITVMSGANANLSPEEVKACQHLFENAGFCLLSTEIPLPTILEAAKISKKYGAQNILKPAALKEIPEMLFQYSDILIPNQKEAAALCPKCKSVEDQAEYFFHKGMETVIITLGEGGCYLKTAQTSKYFPAADFASIDTTGGADAFISALASYLIEGYTLEQSIRIATYAAGFCISRQGTVSALVDKNTLETHIGQSEPELLIRKAHAMF</sequence>
<dbReference type="Gene3D" id="3.40.1190.20">
    <property type="match status" value="1"/>
</dbReference>
<protein>
    <recommendedName>
        <fullName evidence="12">Ribokinase</fullName>
        <shortName evidence="12">RK</shortName>
        <ecNumber evidence="12">2.7.1.15</ecNumber>
    </recommendedName>
</protein>
<dbReference type="GO" id="GO:0046872">
    <property type="term" value="F:metal ion binding"/>
    <property type="evidence" value="ECO:0007669"/>
    <property type="project" value="UniProtKB-KW"/>
</dbReference>
<evidence type="ECO:0000256" key="10">
    <source>
        <dbReference type="ARBA" id="ARBA00023163"/>
    </source>
</evidence>
<dbReference type="GO" id="GO:0006355">
    <property type="term" value="P:regulation of DNA-templated transcription"/>
    <property type="evidence" value="ECO:0007669"/>
    <property type="project" value="InterPro"/>
</dbReference>
<keyword evidence="5 12" id="KW-0067">ATP-binding</keyword>
<comment type="pathway">
    <text evidence="12">Carbohydrate metabolism; D-ribose degradation; D-ribose 5-phosphate from beta-D-ribopyranose: step 2/2.</text>
</comment>
<evidence type="ECO:0000256" key="6">
    <source>
        <dbReference type="ARBA" id="ARBA00022842"/>
    </source>
</evidence>
<feature type="active site" description="Proton acceptor" evidence="12">
    <location>
        <position position="584"/>
    </location>
</feature>
<comment type="caution">
    <text evidence="12">Lacks conserved residue(s) required for the propagation of feature annotation.</text>
</comment>
<keyword evidence="11 12" id="KW-0119">Carbohydrate metabolism</keyword>
<keyword evidence="2 12" id="KW-0479">Metal-binding</keyword>
<dbReference type="GO" id="GO:0004747">
    <property type="term" value="F:ribokinase activity"/>
    <property type="evidence" value="ECO:0007669"/>
    <property type="project" value="UniProtKB-UniRule"/>
</dbReference>
<feature type="binding site" evidence="12">
    <location>
        <position position="619"/>
    </location>
    <ligand>
        <name>K(+)</name>
        <dbReference type="ChEBI" id="CHEBI:29103"/>
    </ligand>
</feature>
<dbReference type="HAMAP" id="MF_01987">
    <property type="entry name" value="Ribokinase"/>
    <property type="match status" value="1"/>
</dbReference>
<keyword evidence="1 12" id="KW-0808">Transferase</keyword>
<feature type="binding site" evidence="12">
    <location>
        <position position="584"/>
    </location>
    <ligand>
        <name>substrate</name>
    </ligand>
</feature>
<keyword evidence="7 12" id="KW-0630">Potassium</keyword>
<organism evidence="15 16">
    <name type="scientific">Parablautia intestinalis</name>
    <dbReference type="NCBI Taxonomy" id="2320100"/>
    <lineage>
        <taxon>Bacteria</taxon>
        <taxon>Bacillati</taxon>
        <taxon>Bacillota</taxon>
        <taxon>Clostridia</taxon>
        <taxon>Lachnospirales</taxon>
        <taxon>Lachnospiraceae</taxon>
        <taxon>Parablautia</taxon>
    </lineage>
</organism>
<gene>
    <name evidence="12" type="primary">rbsK</name>
    <name evidence="15" type="ORF">D7V94_00595</name>
</gene>
<evidence type="ECO:0000256" key="1">
    <source>
        <dbReference type="ARBA" id="ARBA00022679"/>
    </source>
</evidence>
<feature type="binding site" evidence="12">
    <location>
        <position position="617"/>
    </location>
    <ligand>
        <name>K(+)</name>
        <dbReference type="ChEBI" id="CHEBI:29103"/>
    </ligand>
</feature>
<dbReference type="SUPFAM" id="SSF47413">
    <property type="entry name" value="lambda repressor-like DNA-binding domains"/>
    <property type="match status" value="1"/>
</dbReference>
<keyword evidence="8" id="KW-0805">Transcription regulation</keyword>
<feature type="binding site" evidence="12">
    <location>
        <position position="614"/>
    </location>
    <ligand>
        <name>K(+)</name>
        <dbReference type="ChEBI" id="CHEBI:29103"/>
    </ligand>
</feature>
<comment type="function">
    <text evidence="12">Catalyzes the phosphorylation of ribose at O-5 in a reaction requiring ATP and magnesium. The resulting D-ribose-5-phosphate can then be used either for sythesis of nucleotides, histidine, and tryptophan, or as a component of the pentose phosphate pathway.</text>
</comment>
<feature type="binding site" evidence="12">
    <location>
        <position position="580"/>
    </location>
    <ligand>
        <name>K(+)</name>
        <dbReference type="ChEBI" id="CHEBI:29103"/>
    </ligand>
</feature>
<accession>A0A3A9ASU2</accession>
<keyword evidence="10" id="KW-0804">Transcription</keyword>
<dbReference type="UniPathway" id="UPA00916">
    <property type="reaction ID" value="UER00889"/>
</dbReference>
<dbReference type="CDD" id="cd01392">
    <property type="entry name" value="HTH_LacI"/>
    <property type="match status" value="1"/>
</dbReference>
<dbReference type="SUPFAM" id="SSF53822">
    <property type="entry name" value="Periplasmic binding protein-like I"/>
    <property type="match status" value="1"/>
</dbReference>
<evidence type="ECO:0000256" key="8">
    <source>
        <dbReference type="ARBA" id="ARBA00023015"/>
    </source>
</evidence>
<dbReference type="PROSITE" id="PS50943">
    <property type="entry name" value="HTH_CROC1"/>
    <property type="match status" value="1"/>
</dbReference>
<reference evidence="15 16" key="1">
    <citation type="submission" date="2018-09" db="EMBL/GenBank/DDBJ databases">
        <title>Murine metabolic-syndrome-specific gut microbial biobank.</title>
        <authorList>
            <person name="Liu C."/>
        </authorList>
    </citation>
    <scope>NUCLEOTIDE SEQUENCE [LARGE SCALE GENOMIC DNA]</scope>
    <source>
        <strain evidence="15 16">0.1xD8-82</strain>
    </source>
</reference>
<dbReference type="GO" id="GO:0003677">
    <property type="term" value="F:DNA binding"/>
    <property type="evidence" value="ECO:0007669"/>
    <property type="project" value="UniProtKB-KW"/>
</dbReference>
<feature type="domain" description="HTH cro/C1-type" evidence="14">
    <location>
        <begin position="2"/>
        <end position="42"/>
    </location>
</feature>
<keyword evidence="9 15" id="KW-0238">DNA-binding</keyword>
<dbReference type="InterPro" id="IPR046335">
    <property type="entry name" value="LacI/GalR-like_sensor"/>
</dbReference>
<dbReference type="SUPFAM" id="SSF53613">
    <property type="entry name" value="Ribokinase-like"/>
    <property type="match status" value="1"/>
</dbReference>
<evidence type="ECO:0000256" key="9">
    <source>
        <dbReference type="ARBA" id="ARBA00023125"/>
    </source>
</evidence>
<keyword evidence="6 12" id="KW-0460">Magnesium</keyword>
<dbReference type="Pfam" id="PF00356">
    <property type="entry name" value="LacI"/>
    <property type="match status" value="1"/>
</dbReference>
<evidence type="ECO:0000256" key="7">
    <source>
        <dbReference type="ARBA" id="ARBA00022958"/>
    </source>
</evidence>
<dbReference type="Gene3D" id="3.40.50.2300">
    <property type="match status" value="2"/>
</dbReference>
<dbReference type="PANTHER" id="PTHR10584:SF166">
    <property type="entry name" value="RIBOKINASE"/>
    <property type="match status" value="1"/>
</dbReference>
<evidence type="ECO:0000256" key="3">
    <source>
        <dbReference type="ARBA" id="ARBA00022741"/>
    </source>
</evidence>
<dbReference type="CDD" id="cd06267">
    <property type="entry name" value="PBP1_LacI_sugar_binding-like"/>
    <property type="match status" value="1"/>
</dbReference>
<keyword evidence="3 12" id="KW-0547">Nucleotide-binding</keyword>
<comment type="activity regulation">
    <text evidence="12">Activated by a monovalent cation that binds near, but not in, the active site. The most likely occupant of the site in vivo is potassium. Ion binding induces a conformational change that may alter substrate affinity.</text>
</comment>
<evidence type="ECO:0000256" key="4">
    <source>
        <dbReference type="ARBA" id="ARBA00022777"/>
    </source>
</evidence>
<comment type="catalytic activity">
    <reaction evidence="12">
        <text>D-ribose + ATP = D-ribose 5-phosphate + ADP + H(+)</text>
        <dbReference type="Rhea" id="RHEA:13697"/>
        <dbReference type="ChEBI" id="CHEBI:15378"/>
        <dbReference type="ChEBI" id="CHEBI:30616"/>
        <dbReference type="ChEBI" id="CHEBI:47013"/>
        <dbReference type="ChEBI" id="CHEBI:78346"/>
        <dbReference type="ChEBI" id="CHEBI:456216"/>
        <dbReference type="EC" id="2.7.1.15"/>
    </reaction>
</comment>
<dbReference type="InterPro" id="IPR029056">
    <property type="entry name" value="Ribokinase-like"/>
</dbReference>
<evidence type="ECO:0000259" key="13">
    <source>
        <dbReference type="PROSITE" id="PS50932"/>
    </source>
</evidence>
<comment type="subunit">
    <text evidence="12">Homodimer.</text>
</comment>
<dbReference type="InterPro" id="IPR011611">
    <property type="entry name" value="PfkB_dom"/>
</dbReference>
<dbReference type="InterPro" id="IPR000843">
    <property type="entry name" value="HTH_LacI"/>
</dbReference>
<dbReference type="InterPro" id="IPR011877">
    <property type="entry name" value="Ribokinase"/>
</dbReference>
<dbReference type="PANTHER" id="PTHR10584">
    <property type="entry name" value="SUGAR KINASE"/>
    <property type="match status" value="1"/>
</dbReference>